<dbReference type="EMBL" id="UFTJ01000002">
    <property type="protein sequence ID" value="SSZ55912.1"/>
    <property type="molecule type" value="Genomic_DNA"/>
</dbReference>
<evidence type="ECO:0000313" key="2">
    <source>
        <dbReference type="EMBL" id="VDH04976.1"/>
    </source>
</evidence>
<reference evidence="1 3" key="1">
    <citation type="submission" date="2018-06" db="EMBL/GenBank/DDBJ databases">
        <authorList>
            <consortium name="Pathogen Informatics"/>
            <person name="Doyle S."/>
        </authorList>
    </citation>
    <scope>NUCLEOTIDE SEQUENCE [LARGE SCALE GENOMIC DNA]</scope>
    <source>
        <strain evidence="1 3">NCTC11661</strain>
    </source>
</reference>
<dbReference type="RefSeq" id="WP_002664244.1">
    <property type="nucleotide sequence ID" value="NZ_UFTJ01000002.1"/>
</dbReference>
<evidence type="ECO:0000313" key="4">
    <source>
        <dbReference type="Proteomes" id="UP000270205"/>
    </source>
</evidence>
<organism evidence="1 3">
    <name type="scientific">Bergeyella zoohelcum</name>
    <dbReference type="NCBI Taxonomy" id="1015"/>
    <lineage>
        <taxon>Bacteria</taxon>
        <taxon>Pseudomonadati</taxon>
        <taxon>Bacteroidota</taxon>
        <taxon>Flavobacteriia</taxon>
        <taxon>Flavobacteriales</taxon>
        <taxon>Weeksellaceae</taxon>
        <taxon>Bergeyella</taxon>
    </lineage>
</organism>
<evidence type="ECO:0000313" key="3">
    <source>
        <dbReference type="Proteomes" id="UP000255515"/>
    </source>
</evidence>
<protein>
    <submittedName>
        <fullName evidence="1">Uncharacterized protein</fullName>
    </submittedName>
</protein>
<sequence>MNLKTKRNGILALLGLGALAFWKYKNSSEEEKQALKDKCNGLMGGFCKLGNDLKAKANEALTNAKQKVD</sequence>
<accession>A0A376C1F6</accession>
<proteinExistence type="predicted"/>
<gene>
    <name evidence="1" type="ORF">NCTC11661_01311</name>
    <name evidence="2" type="ORF">NCTC12929_01703</name>
</gene>
<reference evidence="2 4" key="2">
    <citation type="submission" date="2018-11" db="EMBL/GenBank/DDBJ databases">
        <authorList>
            <consortium name="Pathogen Informatics"/>
        </authorList>
    </citation>
    <scope>NUCLEOTIDE SEQUENCE [LARGE SCALE GENOMIC DNA]</scope>
    <source>
        <strain evidence="2 4">NCTC12929</strain>
    </source>
</reference>
<name>A0A376C1F6_9FLAO</name>
<dbReference type="Proteomes" id="UP000255515">
    <property type="component" value="Unassembled WGS sequence"/>
</dbReference>
<dbReference type="Proteomes" id="UP000270205">
    <property type="component" value="Unassembled WGS sequence"/>
</dbReference>
<dbReference type="AlphaFoldDB" id="A0A376C1F6"/>
<dbReference type="EMBL" id="UYIV01000001">
    <property type="protein sequence ID" value="VDH04976.1"/>
    <property type="molecule type" value="Genomic_DNA"/>
</dbReference>
<evidence type="ECO:0000313" key="1">
    <source>
        <dbReference type="EMBL" id="SSZ55912.1"/>
    </source>
</evidence>